<dbReference type="AlphaFoldDB" id="A0A0L1JTH3"/>
<keyword evidence="1" id="KW-0472">Membrane</keyword>
<comment type="caution">
    <text evidence="3">The sequence shown here is derived from an EMBL/GenBank/DDBJ whole genome shotgun (WGS) entry which is preliminary data.</text>
</comment>
<sequence length="276" mass="29857">MVLTSLVFAFQDGISRHLAETYNTPMVVTIRYWFFAAFVVALSARHAGGLARVIRARRPGIQILRGLILAVEINVMVFAFTKLGLVEAHAIFAAYPLLVAALSGPVLGEFVGWRRWLAIAAGFAGMLVILQPGSGVFSPWSLIPVVSATLFALYNLLTRLANRTDSAATAFFYTGTVGALAMTPLGLWLWEPMAASDWVWMGALCLTGAGGHWLLIKALDLAEASVLQPFAYLQMVFGACVGLLAFNENLRPALVAGAVIIVAAGLFTWWRERRSA</sequence>
<dbReference type="SUPFAM" id="SSF103481">
    <property type="entry name" value="Multidrug resistance efflux transporter EmrE"/>
    <property type="match status" value="2"/>
</dbReference>
<organism evidence="3 4">
    <name type="scientific">Pseudaestuariivita atlantica</name>
    <dbReference type="NCBI Taxonomy" id="1317121"/>
    <lineage>
        <taxon>Bacteria</taxon>
        <taxon>Pseudomonadati</taxon>
        <taxon>Pseudomonadota</taxon>
        <taxon>Alphaproteobacteria</taxon>
        <taxon>Rhodobacterales</taxon>
        <taxon>Paracoccaceae</taxon>
        <taxon>Pseudaestuariivita</taxon>
    </lineage>
</organism>
<keyword evidence="1" id="KW-0812">Transmembrane</keyword>
<dbReference type="STRING" id="1317121.ATO11_05675"/>
<feature type="transmembrane region" description="Helical" evidence="1">
    <location>
        <begin position="252"/>
        <end position="270"/>
    </location>
</feature>
<accession>A0A0L1JTH3</accession>
<feature type="transmembrane region" description="Helical" evidence="1">
    <location>
        <begin position="116"/>
        <end position="134"/>
    </location>
</feature>
<evidence type="ECO:0000256" key="1">
    <source>
        <dbReference type="SAM" id="Phobius"/>
    </source>
</evidence>
<dbReference type="InterPro" id="IPR037185">
    <property type="entry name" value="EmrE-like"/>
</dbReference>
<feature type="transmembrane region" description="Helical" evidence="1">
    <location>
        <begin position="196"/>
        <end position="215"/>
    </location>
</feature>
<dbReference type="PANTHER" id="PTHR22911">
    <property type="entry name" value="ACYL-MALONYL CONDENSING ENZYME-RELATED"/>
    <property type="match status" value="1"/>
</dbReference>
<evidence type="ECO:0000313" key="3">
    <source>
        <dbReference type="EMBL" id="KNG95061.1"/>
    </source>
</evidence>
<keyword evidence="4" id="KW-1185">Reference proteome</keyword>
<feature type="domain" description="EamA" evidence="2">
    <location>
        <begin position="142"/>
        <end position="267"/>
    </location>
</feature>
<feature type="transmembrane region" description="Helical" evidence="1">
    <location>
        <begin position="140"/>
        <end position="158"/>
    </location>
</feature>
<evidence type="ECO:0000259" key="2">
    <source>
        <dbReference type="Pfam" id="PF00892"/>
    </source>
</evidence>
<feature type="transmembrane region" description="Helical" evidence="1">
    <location>
        <begin position="63"/>
        <end position="80"/>
    </location>
</feature>
<feature type="transmembrane region" description="Helical" evidence="1">
    <location>
        <begin position="31"/>
        <end position="51"/>
    </location>
</feature>
<dbReference type="OrthoDB" id="9807937at2"/>
<gene>
    <name evidence="3" type="ORF">ATO11_05675</name>
</gene>
<feature type="transmembrane region" description="Helical" evidence="1">
    <location>
        <begin position="170"/>
        <end position="190"/>
    </location>
</feature>
<keyword evidence="1" id="KW-1133">Transmembrane helix</keyword>
<dbReference type="InterPro" id="IPR000620">
    <property type="entry name" value="EamA_dom"/>
</dbReference>
<reference evidence="3 4" key="1">
    <citation type="journal article" date="2015" name="Int. J. Syst. Evol. Microbiol.">
        <title>Aestuariivita atlantica sp. nov., isolated from deep sea sediment of the Atlantic Ocean.</title>
        <authorList>
            <person name="Li G."/>
            <person name="Lai Q."/>
            <person name="Du Y."/>
            <person name="Liu X."/>
            <person name="Sun F."/>
            <person name="Shao Z."/>
        </authorList>
    </citation>
    <scope>NUCLEOTIDE SEQUENCE [LARGE SCALE GENOMIC DNA]</scope>
    <source>
        <strain evidence="3 4">22II-S11-z3</strain>
    </source>
</reference>
<feature type="transmembrane region" description="Helical" evidence="1">
    <location>
        <begin position="86"/>
        <end position="104"/>
    </location>
</feature>
<proteinExistence type="predicted"/>
<name>A0A0L1JTH3_9RHOB</name>
<dbReference type="PATRIC" id="fig|1317121.7.peg.1515"/>
<dbReference type="PANTHER" id="PTHR22911:SF103">
    <property type="entry name" value="BLR2811 PROTEIN"/>
    <property type="match status" value="1"/>
</dbReference>
<feature type="transmembrane region" description="Helical" evidence="1">
    <location>
        <begin position="227"/>
        <end position="246"/>
    </location>
</feature>
<feature type="domain" description="EamA" evidence="2">
    <location>
        <begin position="2"/>
        <end position="130"/>
    </location>
</feature>
<dbReference type="Proteomes" id="UP000036938">
    <property type="component" value="Unassembled WGS sequence"/>
</dbReference>
<protein>
    <submittedName>
        <fullName evidence="3">RhaT family transporter</fullName>
    </submittedName>
</protein>
<evidence type="ECO:0000313" key="4">
    <source>
        <dbReference type="Proteomes" id="UP000036938"/>
    </source>
</evidence>
<dbReference type="EMBL" id="AQQZ01000002">
    <property type="protein sequence ID" value="KNG95061.1"/>
    <property type="molecule type" value="Genomic_DNA"/>
</dbReference>
<dbReference type="GO" id="GO:0016020">
    <property type="term" value="C:membrane"/>
    <property type="evidence" value="ECO:0007669"/>
    <property type="project" value="InterPro"/>
</dbReference>
<dbReference type="Pfam" id="PF00892">
    <property type="entry name" value="EamA"/>
    <property type="match status" value="2"/>
</dbReference>